<dbReference type="Gene3D" id="3.40.50.300">
    <property type="entry name" value="P-loop containing nucleotide triphosphate hydrolases"/>
    <property type="match status" value="1"/>
</dbReference>
<gene>
    <name evidence="2" type="ORF">SAMN05444336_1144</name>
</gene>
<dbReference type="Pfam" id="PF01656">
    <property type="entry name" value="CbiA"/>
    <property type="match status" value="1"/>
</dbReference>
<dbReference type="RefSeq" id="WP_176954868.1">
    <property type="nucleotide sequence ID" value="NZ_FNMZ01000014.1"/>
</dbReference>
<dbReference type="InterPro" id="IPR050678">
    <property type="entry name" value="DNA_Partitioning_ATPase"/>
</dbReference>
<name>A0A1H3FTU9_9RHOB</name>
<reference evidence="2 3" key="1">
    <citation type="submission" date="2016-10" db="EMBL/GenBank/DDBJ databases">
        <authorList>
            <person name="de Groot N.N."/>
        </authorList>
    </citation>
    <scope>NUCLEOTIDE SEQUENCE [LARGE SCALE GENOMIC DNA]</scope>
    <source>
        <strain evidence="2 3">DSM 17890</strain>
    </source>
</reference>
<feature type="domain" description="CobQ/CobB/MinD/ParA nucleotide binding" evidence="1">
    <location>
        <begin position="4"/>
        <end position="178"/>
    </location>
</feature>
<dbReference type="PIRSF" id="PIRSF009320">
    <property type="entry name" value="Nuc_binding_HP_1000"/>
    <property type="match status" value="1"/>
</dbReference>
<organism evidence="2 3">
    <name type="scientific">Albimonas donghaensis</name>
    <dbReference type="NCBI Taxonomy" id="356660"/>
    <lineage>
        <taxon>Bacteria</taxon>
        <taxon>Pseudomonadati</taxon>
        <taxon>Pseudomonadota</taxon>
        <taxon>Alphaproteobacteria</taxon>
        <taxon>Rhodobacterales</taxon>
        <taxon>Paracoccaceae</taxon>
        <taxon>Albimonas</taxon>
    </lineage>
</organism>
<sequence>MKTIALICQKGGTGKTTLAISLATEAIAAGLTVAIIDLDPQVSACEWSDIRQLDAPVVIDAQPARIDAVINRARDMGVDLLLIDTAGRTEQAALAGARVADLVLVPLQPSVIDLKTIRATTDLINLAGDKQRAAVLTRVKPFGNRHTETAQWLEQQGMPVCPATIGDRITFQDAYAQGAGAVEIDPRSKAASEIRQVYEYVSILLDLPKVTPGSADHV</sequence>
<dbReference type="STRING" id="356660.SAMN05444336_1144"/>
<protein>
    <submittedName>
        <fullName evidence="2">Plasmid segregation oscillating ATPase ParF</fullName>
    </submittedName>
</protein>
<dbReference type="InterPro" id="IPR027417">
    <property type="entry name" value="P-loop_NTPase"/>
</dbReference>
<dbReference type="CDD" id="cd02042">
    <property type="entry name" value="ParAB_family"/>
    <property type="match status" value="1"/>
</dbReference>
<accession>A0A1H3FTU9</accession>
<dbReference type="SUPFAM" id="SSF52540">
    <property type="entry name" value="P-loop containing nucleoside triphosphate hydrolases"/>
    <property type="match status" value="1"/>
</dbReference>
<proteinExistence type="predicted"/>
<evidence type="ECO:0000259" key="1">
    <source>
        <dbReference type="Pfam" id="PF01656"/>
    </source>
</evidence>
<dbReference type="PANTHER" id="PTHR13696">
    <property type="entry name" value="P-LOOP CONTAINING NUCLEOSIDE TRIPHOSPHATE HYDROLASE"/>
    <property type="match status" value="1"/>
</dbReference>
<dbReference type="PANTHER" id="PTHR13696:SF96">
    <property type="entry name" value="COBQ_COBB_MIND_PARA NUCLEOTIDE BINDING DOMAIN-CONTAINING PROTEIN"/>
    <property type="match status" value="1"/>
</dbReference>
<dbReference type="Proteomes" id="UP000199118">
    <property type="component" value="Unassembled WGS sequence"/>
</dbReference>
<dbReference type="InterPro" id="IPR002586">
    <property type="entry name" value="CobQ/CobB/MinD/ParA_Nub-bd_dom"/>
</dbReference>
<dbReference type="AlphaFoldDB" id="A0A1H3FTU9"/>
<dbReference type="EMBL" id="FNMZ01000014">
    <property type="protein sequence ID" value="SDX93569.1"/>
    <property type="molecule type" value="Genomic_DNA"/>
</dbReference>
<keyword evidence="3" id="KW-1185">Reference proteome</keyword>
<evidence type="ECO:0000313" key="2">
    <source>
        <dbReference type="EMBL" id="SDX93569.1"/>
    </source>
</evidence>
<evidence type="ECO:0000313" key="3">
    <source>
        <dbReference type="Proteomes" id="UP000199118"/>
    </source>
</evidence>